<keyword evidence="1" id="KW-1133">Transmembrane helix</keyword>
<keyword evidence="3" id="KW-1185">Reference proteome</keyword>
<dbReference type="AlphaFoldDB" id="A0A067PY82"/>
<gene>
    <name evidence="2" type="ORF">JAAARDRAFT_33239</name>
</gene>
<evidence type="ECO:0000313" key="2">
    <source>
        <dbReference type="EMBL" id="KDQ59669.1"/>
    </source>
</evidence>
<name>A0A067PY82_9AGAM</name>
<feature type="transmembrane region" description="Helical" evidence="1">
    <location>
        <begin position="168"/>
        <end position="191"/>
    </location>
</feature>
<dbReference type="Proteomes" id="UP000027265">
    <property type="component" value="Unassembled WGS sequence"/>
</dbReference>
<protein>
    <submittedName>
        <fullName evidence="2">Uncharacterized protein</fullName>
    </submittedName>
</protein>
<evidence type="ECO:0000313" key="3">
    <source>
        <dbReference type="Proteomes" id="UP000027265"/>
    </source>
</evidence>
<proteinExistence type="predicted"/>
<accession>A0A067PY82</accession>
<dbReference type="InParanoid" id="A0A067PY82"/>
<reference evidence="3" key="1">
    <citation type="journal article" date="2014" name="Proc. Natl. Acad. Sci. U.S.A.">
        <title>Extensive sampling of basidiomycete genomes demonstrates inadequacy of the white-rot/brown-rot paradigm for wood decay fungi.</title>
        <authorList>
            <person name="Riley R."/>
            <person name="Salamov A.A."/>
            <person name="Brown D.W."/>
            <person name="Nagy L.G."/>
            <person name="Floudas D."/>
            <person name="Held B.W."/>
            <person name="Levasseur A."/>
            <person name="Lombard V."/>
            <person name="Morin E."/>
            <person name="Otillar R."/>
            <person name="Lindquist E.A."/>
            <person name="Sun H."/>
            <person name="LaButti K.M."/>
            <person name="Schmutz J."/>
            <person name="Jabbour D."/>
            <person name="Luo H."/>
            <person name="Baker S.E."/>
            <person name="Pisabarro A.G."/>
            <person name="Walton J.D."/>
            <person name="Blanchette R.A."/>
            <person name="Henrissat B."/>
            <person name="Martin F."/>
            <person name="Cullen D."/>
            <person name="Hibbett D.S."/>
            <person name="Grigoriev I.V."/>
        </authorList>
    </citation>
    <scope>NUCLEOTIDE SEQUENCE [LARGE SCALE GENOMIC DNA]</scope>
    <source>
        <strain evidence="3">MUCL 33604</strain>
    </source>
</reference>
<keyword evidence="1" id="KW-0472">Membrane</keyword>
<evidence type="ECO:0000256" key="1">
    <source>
        <dbReference type="SAM" id="Phobius"/>
    </source>
</evidence>
<dbReference type="OrthoDB" id="3192156at2759"/>
<sequence>MSILFSPFVETYRLALQPVAPFTWFGLTISTLDLAAAFRLCLALRQMREALHAQHVNGKNDKTKGKAVDEKSLVKDLATTLLVVYGGEAVTAPYLGIPPSFMVSGVVPALYGVIQTIVEYLPAIPGSSFELELPLALLDGFSRAFLLCSFIPPTVVANSSAVLSTSPWTLLITSLITANAGFFFTNFFSFLHPTPLFVDTPPELRPGGWTTTDLWCAPLVTGLYATLTHAQPFWAEAHSIVAGLLGEVEPVKPIDAEVARAACAMLLAGMFVTRTVKNFGGWKMIKGGEVGVRPDGSPKEKTQ</sequence>
<organism evidence="2 3">
    <name type="scientific">Jaapia argillacea MUCL 33604</name>
    <dbReference type="NCBI Taxonomy" id="933084"/>
    <lineage>
        <taxon>Eukaryota</taxon>
        <taxon>Fungi</taxon>
        <taxon>Dikarya</taxon>
        <taxon>Basidiomycota</taxon>
        <taxon>Agaricomycotina</taxon>
        <taxon>Agaricomycetes</taxon>
        <taxon>Agaricomycetidae</taxon>
        <taxon>Jaapiales</taxon>
        <taxon>Jaapiaceae</taxon>
        <taxon>Jaapia</taxon>
    </lineage>
</organism>
<feature type="transmembrane region" description="Helical" evidence="1">
    <location>
        <begin position="22"/>
        <end position="42"/>
    </location>
</feature>
<keyword evidence="1" id="KW-0812">Transmembrane</keyword>
<dbReference type="HOGENOM" id="CLU_850445_0_0_1"/>
<dbReference type="EMBL" id="KL197715">
    <property type="protein sequence ID" value="KDQ59669.1"/>
    <property type="molecule type" value="Genomic_DNA"/>
</dbReference>